<dbReference type="RefSeq" id="WP_153343257.1">
    <property type="nucleotide sequence ID" value="NZ_WEGI01000007.1"/>
</dbReference>
<evidence type="ECO:0000256" key="3">
    <source>
        <dbReference type="ARBA" id="ARBA00022842"/>
    </source>
</evidence>
<dbReference type="EC" id="4.2.1.156" evidence="5"/>
<accession>A0A7K0DQJ1</accession>
<reference evidence="5 6" key="1">
    <citation type="submission" date="2019-10" db="EMBL/GenBank/DDBJ databases">
        <title>Nocardia macrotermitis sp. nov. and Nocardia aurantia sp. nov., isolated from the gut of fungus growing-termite Macrotermes natalensis.</title>
        <authorList>
            <person name="Benndorf R."/>
            <person name="Schwitalla J."/>
            <person name="Martin K."/>
            <person name="De Beer W."/>
            <person name="Kaster A.-K."/>
            <person name="Vollmers J."/>
            <person name="Poulsen M."/>
            <person name="Beemelmanns C."/>
        </authorList>
    </citation>
    <scope>NUCLEOTIDE SEQUENCE [LARGE SCALE GENOMIC DNA]</scope>
    <source>
        <strain evidence="5 6">RB56</strain>
    </source>
</reference>
<evidence type="ECO:0000256" key="2">
    <source>
        <dbReference type="ARBA" id="ARBA00022723"/>
    </source>
</evidence>
<dbReference type="InterPro" id="IPR029017">
    <property type="entry name" value="Enolase-like_N"/>
</dbReference>
<dbReference type="Pfam" id="PF02746">
    <property type="entry name" value="MR_MLE_N"/>
    <property type="match status" value="1"/>
</dbReference>
<dbReference type="Pfam" id="PF13378">
    <property type="entry name" value="MR_MLE_C"/>
    <property type="match status" value="1"/>
</dbReference>
<dbReference type="InterPro" id="IPR013342">
    <property type="entry name" value="Mandelate_racemase_C"/>
</dbReference>
<dbReference type="InterPro" id="IPR029065">
    <property type="entry name" value="Enolase_C-like"/>
</dbReference>
<evidence type="ECO:0000256" key="1">
    <source>
        <dbReference type="ARBA" id="ARBA00001946"/>
    </source>
</evidence>
<dbReference type="AlphaFoldDB" id="A0A7K0DQJ1"/>
<gene>
    <name evidence="5" type="ORF">NRB56_33800</name>
</gene>
<dbReference type="GO" id="GO:0016052">
    <property type="term" value="P:carbohydrate catabolic process"/>
    <property type="evidence" value="ECO:0007669"/>
    <property type="project" value="TreeGrafter"/>
</dbReference>
<proteinExistence type="predicted"/>
<dbReference type="GO" id="GO:0000287">
    <property type="term" value="F:magnesium ion binding"/>
    <property type="evidence" value="ECO:0007669"/>
    <property type="project" value="TreeGrafter"/>
</dbReference>
<keyword evidence="6" id="KW-1185">Reference proteome</keyword>
<dbReference type="InterPro" id="IPR013341">
    <property type="entry name" value="Mandelate_racemase_N_dom"/>
</dbReference>
<sequence>MISRELRLEEPGSVAVYRFPTPGPEADGTLAWTSTTAVTVRLEAGGRTGLGWTYSTPAAAAIIRDELLPILVGRPPWDIAQCRLEMRRACRNFGTTGVVAQALSAVDIALWDLKARLLDTSLAHLMGSVRAATPVYGSGGFTNLPDEALEEQITSWLTAGCTAVKIEIGRETARDLDRLVRATDLVTGRAELMVDANGAYPTGHARRVGVALDELGVTWFEEPVRSDDHAGLTAVREGVECDVAAGEYVSDPMSAATLLDAVDCLQLDVTRCGGYTGFLECAALAAAHGLEVSAHCAPALHAPVAAAVPNLRHVEWFIDHARLEPLLVDGTPEVTDGLLPRAGEHGDCGHGMTLAASAAEFRI</sequence>
<dbReference type="SFLD" id="SFLDS00001">
    <property type="entry name" value="Enolase"/>
    <property type="match status" value="1"/>
</dbReference>
<dbReference type="GO" id="GO:0009063">
    <property type="term" value="P:amino acid catabolic process"/>
    <property type="evidence" value="ECO:0007669"/>
    <property type="project" value="InterPro"/>
</dbReference>
<dbReference type="Proteomes" id="UP000431401">
    <property type="component" value="Unassembled WGS sequence"/>
</dbReference>
<name>A0A7K0DQJ1_9NOCA</name>
<dbReference type="InterPro" id="IPR046945">
    <property type="entry name" value="RHMD-like"/>
</dbReference>
<evidence type="ECO:0000259" key="4">
    <source>
        <dbReference type="SMART" id="SM00922"/>
    </source>
</evidence>
<dbReference type="EMBL" id="WEGI01000007">
    <property type="protein sequence ID" value="MQY27797.1"/>
    <property type="molecule type" value="Genomic_DNA"/>
</dbReference>
<dbReference type="SUPFAM" id="SSF54826">
    <property type="entry name" value="Enolase N-terminal domain-like"/>
    <property type="match status" value="1"/>
</dbReference>
<dbReference type="Gene3D" id="3.30.390.10">
    <property type="entry name" value="Enolase-like, N-terminal domain"/>
    <property type="match status" value="1"/>
</dbReference>
<dbReference type="OrthoDB" id="5241672at2"/>
<dbReference type="PANTHER" id="PTHR13794">
    <property type="entry name" value="ENOLASE SUPERFAMILY, MANDELATE RACEMASE"/>
    <property type="match status" value="1"/>
</dbReference>
<evidence type="ECO:0000313" key="5">
    <source>
        <dbReference type="EMBL" id="MQY27797.1"/>
    </source>
</evidence>
<keyword evidence="5" id="KW-0456">Lyase</keyword>
<dbReference type="SUPFAM" id="SSF51604">
    <property type="entry name" value="Enolase C-terminal domain-like"/>
    <property type="match status" value="1"/>
</dbReference>
<dbReference type="PROSITE" id="PS00908">
    <property type="entry name" value="MR_MLE_1"/>
    <property type="match status" value="1"/>
</dbReference>
<comment type="cofactor">
    <cofactor evidence="1">
        <name>Mg(2+)</name>
        <dbReference type="ChEBI" id="CHEBI:18420"/>
    </cofactor>
</comment>
<keyword evidence="3" id="KW-0460">Magnesium</keyword>
<feature type="domain" description="Mandelate racemase/muconate lactonizing enzyme C-terminal" evidence="4">
    <location>
        <begin position="146"/>
        <end position="242"/>
    </location>
</feature>
<protein>
    <submittedName>
        <fullName evidence="5">L-talarate/galactarate dehydratase</fullName>
        <ecNumber evidence="5">4.2.1.156</ecNumber>
    </submittedName>
</protein>
<dbReference type="InterPro" id="IPR036849">
    <property type="entry name" value="Enolase-like_C_sf"/>
</dbReference>
<dbReference type="GO" id="GO:0016836">
    <property type="term" value="F:hydro-lyase activity"/>
    <property type="evidence" value="ECO:0007669"/>
    <property type="project" value="TreeGrafter"/>
</dbReference>
<organism evidence="5 6">
    <name type="scientific">Nocardia aurantia</name>
    <dbReference type="NCBI Taxonomy" id="2585199"/>
    <lineage>
        <taxon>Bacteria</taxon>
        <taxon>Bacillati</taxon>
        <taxon>Actinomycetota</taxon>
        <taxon>Actinomycetes</taxon>
        <taxon>Mycobacteriales</taxon>
        <taxon>Nocardiaceae</taxon>
        <taxon>Nocardia</taxon>
    </lineage>
</organism>
<dbReference type="Gene3D" id="3.20.20.120">
    <property type="entry name" value="Enolase-like C-terminal domain"/>
    <property type="match status" value="1"/>
</dbReference>
<dbReference type="InterPro" id="IPR018110">
    <property type="entry name" value="Mandel_Rmase/mucon_lact_enz_CS"/>
</dbReference>
<evidence type="ECO:0000313" key="6">
    <source>
        <dbReference type="Proteomes" id="UP000431401"/>
    </source>
</evidence>
<keyword evidence="2" id="KW-0479">Metal-binding</keyword>
<dbReference type="SFLD" id="SFLDG00179">
    <property type="entry name" value="mandelate_racemase"/>
    <property type="match status" value="1"/>
</dbReference>
<dbReference type="PANTHER" id="PTHR13794:SF58">
    <property type="entry name" value="MITOCHONDRIAL ENOLASE SUPERFAMILY MEMBER 1"/>
    <property type="match status" value="1"/>
</dbReference>
<comment type="caution">
    <text evidence="5">The sequence shown here is derived from an EMBL/GenBank/DDBJ whole genome shotgun (WGS) entry which is preliminary data.</text>
</comment>
<dbReference type="SMART" id="SM00922">
    <property type="entry name" value="MR_MLE"/>
    <property type="match status" value="1"/>
</dbReference>